<accession>A0A1F4WJK9</accession>
<dbReference type="Proteomes" id="UP000179113">
    <property type="component" value="Unassembled WGS sequence"/>
</dbReference>
<gene>
    <name evidence="2" type="ORF">A2415_03420</name>
</gene>
<proteinExistence type="predicted"/>
<keyword evidence="1" id="KW-1133">Transmembrane helix</keyword>
<evidence type="ECO:0000313" key="2">
    <source>
        <dbReference type="EMBL" id="OGC69597.1"/>
    </source>
</evidence>
<keyword evidence="1" id="KW-0812">Transmembrane</keyword>
<comment type="caution">
    <text evidence="2">The sequence shown here is derived from an EMBL/GenBank/DDBJ whole genome shotgun (WGS) entry which is preliminary data.</text>
</comment>
<feature type="transmembrane region" description="Helical" evidence="1">
    <location>
        <begin position="28"/>
        <end position="45"/>
    </location>
</feature>
<evidence type="ECO:0000313" key="3">
    <source>
        <dbReference type="Proteomes" id="UP000179113"/>
    </source>
</evidence>
<reference evidence="2 3" key="1">
    <citation type="journal article" date="2016" name="Nat. Commun.">
        <title>Thousands of microbial genomes shed light on interconnected biogeochemical processes in an aquifer system.</title>
        <authorList>
            <person name="Anantharaman K."/>
            <person name="Brown C.T."/>
            <person name="Hug L.A."/>
            <person name="Sharon I."/>
            <person name="Castelle C.J."/>
            <person name="Probst A.J."/>
            <person name="Thomas B.C."/>
            <person name="Singh A."/>
            <person name="Wilkins M.J."/>
            <person name="Karaoz U."/>
            <person name="Brodie E.L."/>
            <person name="Williams K.H."/>
            <person name="Hubbard S.S."/>
            <person name="Banfield J.F."/>
        </authorList>
    </citation>
    <scope>NUCLEOTIDE SEQUENCE [LARGE SCALE GENOMIC DNA]</scope>
</reference>
<dbReference type="EMBL" id="MEWA01000019">
    <property type="protein sequence ID" value="OGC69597.1"/>
    <property type="molecule type" value="Genomic_DNA"/>
</dbReference>
<sequence>MANKPDNPIDVSAIQSALLGLKDWVQKLPWFWKLIIFGISIFYVLNPVDLPGPIDDAAVMMFAMWLLFNKQKNGNH</sequence>
<organism evidence="2 3">
    <name type="scientific">candidate division WWE3 bacterium RIFOXYC1_FULL_39_7</name>
    <dbReference type="NCBI Taxonomy" id="1802643"/>
    <lineage>
        <taxon>Bacteria</taxon>
        <taxon>Katanobacteria</taxon>
    </lineage>
</organism>
<dbReference type="AlphaFoldDB" id="A0A1F4WJK9"/>
<name>A0A1F4WJK9_UNCKA</name>
<evidence type="ECO:0000256" key="1">
    <source>
        <dbReference type="SAM" id="Phobius"/>
    </source>
</evidence>
<keyword evidence="1" id="KW-0472">Membrane</keyword>
<protein>
    <submittedName>
        <fullName evidence="2">Uncharacterized protein</fullName>
    </submittedName>
</protein>